<protein>
    <submittedName>
        <fullName evidence="3">Short-chain dehydrogenase</fullName>
    </submittedName>
</protein>
<dbReference type="GO" id="GO:0016491">
    <property type="term" value="F:oxidoreductase activity"/>
    <property type="evidence" value="ECO:0007669"/>
    <property type="project" value="UniProtKB-KW"/>
</dbReference>
<dbReference type="AlphaFoldDB" id="A0A2R4SZU1"/>
<dbReference type="Proteomes" id="UP000244201">
    <property type="component" value="Chromosome"/>
</dbReference>
<dbReference type="PRINTS" id="PR00081">
    <property type="entry name" value="GDHRDH"/>
</dbReference>
<dbReference type="PANTHER" id="PTHR24320">
    <property type="entry name" value="RETINOL DEHYDROGENASE"/>
    <property type="match status" value="1"/>
</dbReference>
<keyword evidence="2" id="KW-0560">Oxidoreductase</keyword>
<dbReference type="SUPFAM" id="SSF51735">
    <property type="entry name" value="NAD(P)-binding Rossmann-fold domains"/>
    <property type="match status" value="1"/>
</dbReference>
<accession>A0A2R4SZU1</accession>
<keyword evidence="4" id="KW-1185">Reference proteome</keyword>
<name>A0A2R4SZU1_9ACTN</name>
<dbReference type="Gene3D" id="3.40.50.720">
    <property type="entry name" value="NAD(P)-binding Rossmann-like Domain"/>
    <property type="match status" value="1"/>
</dbReference>
<evidence type="ECO:0000313" key="3">
    <source>
        <dbReference type="EMBL" id="AVZ72403.1"/>
    </source>
</evidence>
<dbReference type="InterPro" id="IPR036291">
    <property type="entry name" value="NAD(P)-bd_dom_sf"/>
</dbReference>
<organism evidence="3 4">
    <name type="scientific">Streptomyces lunaelactis</name>
    <dbReference type="NCBI Taxonomy" id="1535768"/>
    <lineage>
        <taxon>Bacteria</taxon>
        <taxon>Bacillati</taxon>
        <taxon>Actinomycetota</taxon>
        <taxon>Actinomycetes</taxon>
        <taxon>Kitasatosporales</taxon>
        <taxon>Streptomycetaceae</taxon>
        <taxon>Streptomyces</taxon>
    </lineage>
</organism>
<evidence type="ECO:0000256" key="2">
    <source>
        <dbReference type="ARBA" id="ARBA00023002"/>
    </source>
</evidence>
<dbReference type="OrthoDB" id="4577644at2"/>
<evidence type="ECO:0000256" key="1">
    <source>
        <dbReference type="ARBA" id="ARBA00006484"/>
    </source>
</evidence>
<dbReference type="PANTHER" id="PTHR24320:SF148">
    <property type="entry name" value="NAD(P)-BINDING ROSSMANN-FOLD SUPERFAMILY PROTEIN"/>
    <property type="match status" value="1"/>
</dbReference>
<reference evidence="3 4" key="1">
    <citation type="submission" date="2018-01" db="EMBL/GenBank/DDBJ databases">
        <title>Complete genome sequence of Streptomyces lunaelactis MM109T, a Ferroverdin A producer isolated from cave moonmilk deposits.</title>
        <authorList>
            <person name="Naome A."/>
            <person name="Martinet L."/>
            <person name="Maciejewska M."/>
            <person name="Anderssen S."/>
            <person name="Adam D."/>
            <person name="Tenconi E."/>
            <person name="Deflandre B."/>
            <person name="Arguelles-Arias A."/>
            <person name="Calusinska M."/>
            <person name="Copieters W."/>
            <person name="Karim L."/>
            <person name="Hanikenne M."/>
            <person name="Baurain D."/>
            <person name="van Wezel G."/>
            <person name="Smargiasso N."/>
            <person name="de Pauw E."/>
            <person name="Delfosse P."/>
            <person name="Rigali S."/>
        </authorList>
    </citation>
    <scope>NUCLEOTIDE SEQUENCE [LARGE SCALE GENOMIC DNA]</scope>
    <source>
        <strain evidence="3 4">MM109</strain>
    </source>
</reference>
<dbReference type="EMBL" id="CP026304">
    <property type="protein sequence ID" value="AVZ72403.1"/>
    <property type="molecule type" value="Genomic_DNA"/>
</dbReference>
<proteinExistence type="inferred from homology"/>
<comment type="similarity">
    <text evidence="1">Belongs to the short-chain dehydrogenases/reductases (SDR) family.</text>
</comment>
<dbReference type="Pfam" id="PF00106">
    <property type="entry name" value="adh_short"/>
    <property type="match status" value="1"/>
</dbReference>
<dbReference type="InterPro" id="IPR002347">
    <property type="entry name" value="SDR_fam"/>
</dbReference>
<evidence type="ECO:0000313" key="4">
    <source>
        <dbReference type="Proteomes" id="UP000244201"/>
    </source>
</evidence>
<sequence length="294" mass="30852">MPDLAGRTAVVTGAASGLGLAVTRSLIAHGARVVMAVRNTAKAEQMRAELAPGPGEAVVMELDLLDLASVHRFTAAVHERFTAVDLLIENAGISSQSLVLSPEGVESQFATNHLGHFALTGPLLDLLGNGHDPRIVVVASALYARADLDLDRLDGSGTYSPGRAYNRSKLANVLFGRELQRRLQASGSTVRSFVAHPGMAKTPLHTTYPSPALRLVTKTAAALIGRPAEHAAVPILYAATSPDASPGSFYGPTGPKLHPQVRPGAFTGAGLDRDGSHALWATSQQLTGVQYLDY</sequence>
<gene>
    <name evidence="3" type="ORF">SLUN_09550</name>
</gene>
<dbReference type="KEGG" id="slk:SLUN_09550"/>